<feature type="domain" description="ABC transmembrane type-1" evidence="8">
    <location>
        <begin position="71"/>
        <end position="281"/>
    </location>
</feature>
<dbReference type="InterPro" id="IPR051393">
    <property type="entry name" value="ABC_transporter_permease"/>
</dbReference>
<comment type="subcellular location">
    <subcellularLocation>
        <location evidence="1 7">Cell membrane</location>
        <topology evidence="1 7">Multi-pass membrane protein</topology>
    </subcellularLocation>
</comment>
<dbReference type="PANTHER" id="PTHR30193">
    <property type="entry name" value="ABC TRANSPORTER PERMEASE PROTEIN"/>
    <property type="match status" value="1"/>
</dbReference>
<gene>
    <name evidence="9" type="ORF">ACFOZ8_01985</name>
</gene>
<sequence length="292" mass="33246">MVRLHARSRYAWAYFMIAPTLIGTLVFWGWPVVQSILLGFQQSENFGLVNRWVGFDNYAKLFRDEEFWQNLRNTLYYVALFVPVTLVLSTIFAVLLNTKIKGLSVYRVIFFLPQVTMPAAAAMVWVVLFAQDFGLINHILGTRMAWLSNPHYAMFVLVIVGVWGAIGMNMLLILAGLQGIPKSLYEAADIDGAKRFNKFRYITIPMLTPTLFFTSIILLIGATQIFDSIYLIIGKTNVALPAVRSLVYAYYQNSFVYFNPNYGAAIINVLLVINLILTGIQFAFQKKWVVYD</sequence>
<feature type="transmembrane region" description="Helical" evidence="7">
    <location>
        <begin position="201"/>
        <end position="222"/>
    </location>
</feature>
<feature type="transmembrane region" description="Helical" evidence="7">
    <location>
        <begin position="108"/>
        <end position="131"/>
    </location>
</feature>
<keyword evidence="10" id="KW-1185">Reference proteome</keyword>
<evidence type="ECO:0000256" key="5">
    <source>
        <dbReference type="ARBA" id="ARBA00022989"/>
    </source>
</evidence>
<feature type="transmembrane region" description="Helical" evidence="7">
    <location>
        <begin position="151"/>
        <end position="180"/>
    </location>
</feature>
<dbReference type="Proteomes" id="UP001595715">
    <property type="component" value="Unassembled WGS sequence"/>
</dbReference>
<feature type="transmembrane region" description="Helical" evidence="7">
    <location>
        <begin position="262"/>
        <end position="284"/>
    </location>
</feature>
<comment type="caution">
    <text evidence="9">The sequence shown here is derived from an EMBL/GenBank/DDBJ whole genome shotgun (WGS) entry which is preliminary data.</text>
</comment>
<dbReference type="Pfam" id="PF00528">
    <property type="entry name" value="BPD_transp_1"/>
    <property type="match status" value="1"/>
</dbReference>
<evidence type="ECO:0000313" key="9">
    <source>
        <dbReference type="EMBL" id="MFC4098420.1"/>
    </source>
</evidence>
<evidence type="ECO:0000313" key="10">
    <source>
        <dbReference type="Proteomes" id="UP001595715"/>
    </source>
</evidence>
<dbReference type="PROSITE" id="PS50928">
    <property type="entry name" value="ABC_TM1"/>
    <property type="match status" value="1"/>
</dbReference>
<keyword evidence="4 7" id="KW-0812">Transmembrane</keyword>
<reference evidence="10" key="1">
    <citation type="journal article" date="2019" name="Int. J. Syst. Evol. Microbiol.">
        <title>The Global Catalogue of Microorganisms (GCM) 10K type strain sequencing project: providing services to taxonomists for standard genome sequencing and annotation.</title>
        <authorList>
            <consortium name="The Broad Institute Genomics Platform"/>
            <consortium name="The Broad Institute Genome Sequencing Center for Infectious Disease"/>
            <person name="Wu L."/>
            <person name="Ma J."/>
        </authorList>
    </citation>
    <scope>NUCLEOTIDE SEQUENCE [LARGE SCALE GENOMIC DNA]</scope>
    <source>
        <strain evidence="10">IBRC-M 10987</strain>
    </source>
</reference>
<dbReference type="Gene3D" id="1.10.3720.10">
    <property type="entry name" value="MetI-like"/>
    <property type="match status" value="1"/>
</dbReference>
<evidence type="ECO:0000259" key="8">
    <source>
        <dbReference type="PROSITE" id="PS50928"/>
    </source>
</evidence>
<keyword evidence="6 7" id="KW-0472">Membrane</keyword>
<keyword evidence="5 7" id="KW-1133">Transmembrane helix</keyword>
<evidence type="ECO:0000256" key="1">
    <source>
        <dbReference type="ARBA" id="ARBA00004651"/>
    </source>
</evidence>
<dbReference type="EMBL" id="JBHSAM010000006">
    <property type="protein sequence ID" value="MFC4098420.1"/>
    <property type="molecule type" value="Genomic_DNA"/>
</dbReference>
<protein>
    <submittedName>
        <fullName evidence="9">Carbohydrate ABC transporter permease</fullName>
    </submittedName>
</protein>
<keyword evidence="3" id="KW-1003">Cell membrane</keyword>
<dbReference type="SUPFAM" id="SSF161098">
    <property type="entry name" value="MetI-like"/>
    <property type="match status" value="1"/>
</dbReference>
<dbReference type="InterPro" id="IPR035906">
    <property type="entry name" value="MetI-like_sf"/>
</dbReference>
<dbReference type="RefSeq" id="WP_377717030.1">
    <property type="nucleotide sequence ID" value="NZ_JBHSAM010000006.1"/>
</dbReference>
<evidence type="ECO:0000256" key="2">
    <source>
        <dbReference type="ARBA" id="ARBA00022448"/>
    </source>
</evidence>
<accession>A0ABV8JZM8</accession>
<organism evidence="9 10">
    <name type="scientific">Paenibacillus xanthanilyticus</name>
    <dbReference type="NCBI Taxonomy" id="1783531"/>
    <lineage>
        <taxon>Bacteria</taxon>
        <taxon>Bacillati</taxon>
        <taxon>Bacillota</taxon>
        <taxon>Bacilli</taxon>
        <taxon>Bacillales</taxon>
        <taxon>Paenibacillaceae</taxon>
        <taxon>Paenibacillus</taxon>
    </lineage>
</organism>
<keyword evidence="2 7" id="KW-0813">Transport</keyword>
<dbReference type="CDD" id="cd06261">
    <property type="entry name" value="TM_PBP2"/>
    <property type="match status" value="1"/>
</dbReference>
<evidence type="ECO:0000256" key="6">
    <source>
        <dbReference type="ARBA" id="ARBA00023136"/>
    </source>
</evidence>
<feature type="transmembrane region" description="Helical" evidence="7">
    <location>
        <begin position="12"/>
        <end position="30"/>
    </location>
</feature>
<comment type="similarity">
    <text evidence="7">Belongs to the binding-protein-dependent transport system permease family.</text>
</comment>
<dbReference type="InterPro" id="IPR000515">
    <property type="entry name" value="MetI-like"/>
</dbReference>
<proteinExistence type="inferred from homology"/>
<evidence type="ECO:0000256" key="7">
    <source>
        <dbReference type="RuleBase" id="RU363032"/>
    </source>
</evidence>
<evidence type="ECO:0000256" key="4">
    <source>
        <dbReference type="ARBA" id="ARBA00022692"/>
    </source>
</evidence>
<feature type="transmembrane region" description="Helical" evidence="7">
    <location>
        <begin position="75"/>
        <end position="96"/>
    </location>
</feature>
<name>A0ABV8JZM8_9BACL</name>
<evidence type="ECO:0000256" key="3">
    <source>
        <dbReference type="ARBA" id="ARBA00022475"/>
    </source>
</evidence>
<dbReference type="PANTHER" id="PTHR30193:SF37">
    <property type="entry name" value="INNER MEMBRANE ABC TRANSPORTER PERMEASE PROTEIN YCJO"/>
    <property type="match status" value="1"/>
</dbReference>